<protein>
    <submittedName>
        <fullName evidence="2">Uncharacterized protein</fullName>
    </submittedName>
</protein>
<evidence type="ECO:0000313" key="2">
    <source>
        <dbReference type="EMBL" id="CAL1414310.1"/>
    </source>
</evidence>
<name>A0AAV2GYE8_9ROSI</name>
<organism evidence="2 3">
    <name type="scientific">Linum trigynum</name>
    <dbReference type="NCBI Taxonomy" id="586398"/>
    <lineage>
        <taxon>Eukaryota</taxon>
        <taxon>Viridiplantae</taxon>
        <taxon>Streptophyta</taxon>
        <taxon>Embryophyta</taxon>
        <taxon>Tracheophyta</taxon>
        <taxon>Spermatophyta</taxon>
        <taxon>Magnoliopsida</taxon>
        <taxon>eudicotyledons</taxon>
        <taxon>Gunneridae</taxon>
        <taxon>Pentapetalae</taxon>
        <taxon>rosids</taxon>
        <taxon>fabids</taxon>
        <taxon>Malpighiales</taxon>
        <taxon>Linaceae</taxon>
        <taxon>Linum</taxon>
    </lineage>
</organism>
<dbReference type="Proteomes" id="UP001497516">
    <property type="component" value="Chromosome 9"/>
</dbReference>
<reference evidence="2 3" key="1">
    <citation type="submission" date="2024-04" db="EMBL/GenBank/DDBJ databases">
        <authorList>
            <person name="Fracassetti M."/>
        </authorList>
    </citation>
    <scope>NUCLEOTIDE SEQUENCE [LARGE SCALE GENOMIC DNA]</scope>
</reference>
<proteinExistence type="predicted"/>
<gene>
    <name evidence="2" type="ORF">LTRI10_LOCUS53479</name>
</gene>
<dbReference type="AlphaFoldDB" id="A0AAV2GYE8"/>
<feature type="region of interest" description="Disordered" evidence="1">
    <location>
        <begin position="19"/>
        <end position="136"/>
    </location>
</feature>
<accession>A0AAV2GYE8</accession>
<keyword evidence="3" id="KW-1185">Reference proteome</keyword>
<evidence type="ECO:0000313" key="3">
    <source>
        <dbReference type="Proteomes" id="UP001497516"/>
    </source>
</evidence>
<feature type="compositionally biased region" description="Low complexity" evidence="1">
    <location>
        <begin position="43"/>
        <end position="61"/>
    </location>
</feature>
<dbReference type="EMBL" id="OZ034822">
    <property type="protein sequence ID" value="CAL1414310.1"/>
    <property type="molecule type" value="Genomic_DNA"/>
</dbReference>
<evidence type="ECO:0000256" key="1">
    <source>
        <dbReference type="SAM" id="MobiDB-lite"/>
    </source>
</evidence>
<sequence>MDNSLPSGSAAALRFVAWGLPNPKNPTQASDPPPLLFSFFTRPAAPDLSPALLFSSSSPSAGGDGDDERASPAITDSRLGLPSPTPDATQSPAFPVPIPLLRGSATFRLPRRRQAAPPSPRRPAVLASCRLPSLEH</sequence>